<evidence type="ECO:0000259" key="6">
    <source>
        <dbReference type="PROSITE" id="PS50850"/>
    </source>
</evidence>
<accession>A0A932HZD9</accession>
<keyword evidence="2 5" id="KW-0812">Transmembrane</keyword>
<dbReference type="InterPro" id="IPR020846">
    <property type="entry name" value="MFS_dom"/>
</dbReference>
<dbReference type="PANTHER" id="PTHR43826">
    <property type="entry name" value="GLUCOSE-6-PHOSPHATE EXCHANGER SLC37A4"/>
    <property type="match status" value="1"/>
</dbReference>
<dbReference type="GO" id="GO:0005886">
    <property type="term" value="C:plasma membrane"/>
    <property type="evidence" value="ECO:0007669"/>
    <property type="project" value="TreeGrafter"/>
</dbReference>
<feature type="transmembrane region" description="Helical" evidence="5">
    <location>
        <begin position="20"/>
        <end position="40"/>
    </location>
</feature>
<keyword evidence="3 5" id="KW-1133">Transmembrane helix</keyword>
<dbReference type="InterPro" id="IPR011701">
    <property type="entry name" value="MFS"/>
</dbReference>
<dbReference type="InterPro" id="IPR051337">
    <property type="entry name" value="OPA_Antiporter"/>
</dbReference>
<dbReference type="Pfam" id="PF07690">
    <property type="entry name" value="MFS_1"/>
    <property type="match status" value="1"/>
</dbReference>
<dbReference type="AlphaFoldDB" id="A0A932HZD9"/>
<feature type="transmembrane region" description="Helical" evidence="5">
    <location>
        <begin position="88"/>
        <end position="107"/>
    </location>
</feature>
<feature type="transmembrane region" description="Helical" evidence="5">
    <location>
        <begin position="277"/>
        <end position="298"/>
    </location>
</feature>
<evidence type="ECO:0000313" key="8">
    <source>
        <dbReference type="Proteomes" id="UP000782312"/>
    </source>
</evidence>
<reference evidence="7" key="1">
    <citation type="submission" date="2020-07" db="EMBL/GenBank/DDBJ databases">
        <title>Huge and variable diversity of episymbiotic CPR bacteria and DPANN archaea in groundwater ecosystems.</title>
        <authorList>
            <person name="He C.Y."/>
            <person name="Keren R."/>
            <person name="Whittaker M."/>
            <person name="Farag I.F."/>
            <person name="Doudna J."/>
            <person name="Cate J.H.D."/>
            <person name="Banfield J.F."/>
        </authorList>
    </citation>
    <scope>NUCLEOTIDE SEQUENCE</scope>
    <source>
        <strain evidence="7">NC_groundwater_763_Ag_S-0.2um_68_21</strain>
    </source>
</reference>
<name>A0A932HZD9_UNCTE</name>
<feature type="transmembrane region" description="Helical" evidence="5">
    <location>
        <begin position="60"/>
        <end position="76"/>
    </location>
</feature>
<dbReference type="PANTHER" id="PTHR43826:SF7">
    <property type="entry name" value="PROTEIN UHPC, PUTATIVE-RELATED"/>
    <property type="match status" value="1"/>
</dbReference>
<feature type="transmembrane region" description="Helical" evidence="5">
    <location>
        <begin position="396"/>
        <end position="415"/>
    </location>
</feature>
<dbReference type="Gene3D" id="1.20.1250.20">
    <property type="entry name" value="MFS general substrate transporter like domains"/>
    <property type="match status" value="2"/>
</dbReference>
<dbReference type="Proteomes" id="UP000782312">
    <property type="component" value="Unassembled WGS sequence"/>
</dbReference>
<dbReference type="PROSITE" id="PS50850">
    <property type="entry name" value="MFS"/>
    <property type="match status" value="1"/>
</dbReference>
<feature type="transmembrane region" description="Helical" evidence="5">
    <location>
        <begin position="113"/>
        <end position="134"/>
    </location>
</feature>
<feature type="transmembrane region" description="Helical" evidence="5">
    <location>
        <begin position="336"/>
        <end position="357"/>
    </location>
</feature>
<organism evidence="7 8">
    <name type="scientific">Tectimicrobiota bacterium</name>
    <dbReference type="NCBI Taxonomy" id="2528274"/>
    <lineage>
        <taxon>Bacteria</taxon>
        <taxon>Pseudomonadati</taxon>
        <taxon>Nitrospinota/Tectimicrobiota group</taxon>
        <taxon>Candidatus Tectimicrobiota</taxon>
    </lineage>
</organism>
<dbReference type="GO" id="GO:0012505">
    <property type="term" value="C:endomembrane system"/>
    <property type="evidence" value="ECO:0007669"/>
    <property type="project" value="UniProtKB-SubCell"/>
</dbReference>
<feature type="transmembrane region" description="Helical" evidence="5">
    <location>
        <begin position="369"/>
        <end position="390"/>
    </location>
</feature>
<proteinExistence type="predicted"/>
<dbReference type="InterPro" id="IPR000849">
    <property type="entry name" value="Sugar_P_transporter"/>
</dbReference>
<sequence length="420" mass="44742">MSPAQVAYADLPPAYHRWKWRVLIAYFAFYSFNYLGRFNFSLVQPAVIEDMAVTQAETGWVNSGMFWGFALGGLAWGRIAERAGFRRVILLGALGTALLNVLASYAGTVAGLFALWAAAGFMSSAAWSPGLGLITQWWPRQERGRAIGAASAAAGTALLMVWMVAPWVASAWGWRAALRWPPLALALAGVLFYPAVRDRPSEAGFPEYAEPSEVSRAAEEASEAGGRGLGAYLLLLGNWRFQIACHVRGLDTLARYGMVSWVPVYYAQMGGFDLKGMALVTFAYPVGLMLGPLAGGFLSDRIFKGNRSPVIVAASLASASAIAGVALSPAHSAPLAAFFLITGGFAINLAPVPALAVDLAGRRLAGTAAGLLSFHGYAYAAAQAWIFGWLSLAPNGWLWVFLLMAATRLVSAAAIRRVRA</sequence>
<feature type="transmembrane region" description="Helical" evidence="5">
    <location>
        <begin position="146"/>
        <end position="165"/>
    </location>
</feature>
<evidence type="ECO:0000313" key="7">
    <source>
        <dbReference type="EMBL" id="MBI3128446.1"/>
    </source>
</evidence>
<evidence type="ECO:0000256" key="2">
    <source>
        <dbReference type="ARBA" id="ARBA00022692"/>
    </source>
</evidence>
<evidence type="ECO:0000256" key="5">
    <source>
        <dbReference type="SAM" id="Phobius"/>
    </source>
</evidence>
<dbReference type="GO" id="GO:0061513">
    <property type="term" value="F:glucose 6-phosphate:phosphate antiporter activity"/>
    <property type="evidence" value="ECO:0007669"/>
    <property type="project" value="TreeGrafter"/>
</dbReference>
<evidence type="ECO:0000256" key="1">
    <source>
        <dbReference type="ARBA" id="ARBA00004127"/>
    </source>
</evidence>
<gene>
    <name evidence="7" type="ORF">HYZ11_12645</name>
</gene>
<feature type="transmembrane region" description="Helical" evidence="5">
    <location>
        <begin position="310"/>
        <end position="330"/>
    </location>
</feature>
<protein>
    <submittedName>
        <fullName evidence="7">MFS transporter</fullName>
    </submittedName>
</protein>
<dbReference type="GO" id="GO:0035435">
    <property type="term" value="P:phosphate ion transmembrane transport"/>
    <property type="evidence" value="ECO:0007669"/>
    <property type="project" value="TreeGrafter"/>
</dbReference>
<dbReference type="InterPro" id="IPR036259">
    <property type="entry name" value="MFS_trans_sf"/>
</dbReference>
<dbReference type="PIRSF" id="PIRSF002808">
    <property type="entry name" value="Hexose_phosphate_transp"/>
    <property type="match status" value="1"/>
</dbReference>
<comment type="caution">
    <text evidence="7">The sequence shown here is derived from an EMBL/GenBank/DDBJ whole genome shotgun (WGS) entry which is preliminary data.</text>
</comment>
<dbReference type="EMBL" id="JACPUR010000030">
    <property type="protein sequence ID" value="MBI3128446.1"/>
    <property type="molecule type" value="Genomic_DNA"/>
</dbReference>
<evidence type="ECO:0000256" key="3">
    <source>
        <dbReference type="ARBA" id="ARBA00022989"/>
    </source>
</evidence>
<keyword evidence="4 5" id="KW-0472">Membrane</keyword>
<evidence type="ECO:0000256" key="4">
    <source>
        <dbReference type="ARBA" id="ARBA00023136"/>
    </source>
</evidence>
<comment type="subcellular location">
    <subcellularLocation>
        <location evidence="1">Endomembrane system</location>
        <topology evidence="1">Multi-pass membrane protein</topology>
    </subcellularLocation>
</comment>
<feature type="domain" description="Major facilitator superfamily (MFS) profile" evidence="6">
    <location>
        <begin position="22"/>
        <end position="420"/>
    </location>
</feature>
<dbReference type="SUPFAM" id="SSF103473">
    <property type="entry name" value="MFS general substrate transporter"/>
    <property type="match status" value="1"/>
</dbReference>